<accession>A0A1I2DDC9</accession>
<evidence type="ECO:0000313" key="1">
    <source>
        <dbReference type="EMBL" id="SFE78448.1"/>
    </source>
</evidence>
<dbReference type="InterPro" id="IPR011009">
    <property type="entry name" value="Kinase-like_dom_sf"/>
</dbReference>
<gene>
    <name evidence="1" type="ORF">SAMN02787118_102614</name>
</gene>
<evidence type="ECO:0000313" key="2">
    <source>
        <dbReference type="Proteomes" id="UP000181942"/>
    </source>
</evidence>
<evidence type="ECO:0008006" key="3">
    <source>
        <dbReference type="Google" id="ProtNLM"/>
    </source>
</evidence>
<proteinExistence type="predicted"/>
<dbReference type="OrthoDB" id="2570531at2"/>
<dbReference type="AlphaFoldDB" id="A0A1I2DDC9"/>
<reference evidence="1 2" key="1">
    <citation type="submission" date="2016-10" db="EMBL/GenBank/DDBJ databases">
        <authorList>
            <person name="de Groot N.N."/>
        </authorList>
    </citation>
    <scope>NUCLEOTIDE SEQUENCE [LARGE SCALE GENOMIC DNA]</scope>
    <source>
        <strain evidence="1 2">OK461</strain>
    </source>
</reference>
<dbReference type="SUPFAM" id="SSF56112">
    <property type="entry name" value="Protein kinase-like (PK-like)"/>
    <property type="match status" value="1"/>
</dbReference>
<dbReference type="EMBL" id="FONR01000002">
    <property type="protein sequence ID" value="SFE78448.1"/>
    <property type="molecule type" value="Genomic_DNA"/>
</dbReference>
<sequence length="271" mass="29095">MSMPRVAFDELPAAARRAVILQTGHITAAHTAGGGINSAIATLLDTETGPVFVKGIPADNPQVASQKREIAISPHLPASCPRLLWNVEAGGWVLLGYEAVGGRHADYTATDDLNLVLVALAELQEVTAPGDVDLKTAEERWGNYAEEGQAELFAGDALLHTDCAPDNVLIHRGRAHLVDWAWPTRGAAWIDPFMLALRIMEAGATAAQALSWVQRVPSWRESDPRALGAFAAAVTRLWREIAAEDPAPWKVAMAGHAAQLNTLLLVTRWAS</sequence>
<dbReference type="Proteomes" id="UP000181942">
    <property type="component" value="Unassembled WGS sequence"/>
</dbReference>
<protein>
    <recommendedName>
        <fullName evidence="3">Phosphotransferase enzyme family protein</fullName>
    </recommendedName>
</protein>
<name>A0A1I2DDC9_9ACTN</name>
<organism evidence="1 2">
    <name type="scientific">Streptomyces mirabilis</name>
    <dbReference type="NCBI Taxonomy" id="68239"/>
    <lineage>
        <taxon>Bacteria</taxon>
        <taxon>Bacillati</taxon>
        <taxon>Actinomycetota</taxon>
        <taxon>Actinomycetes</taxon>
        <taxon>Kitasatosporales</taxon>
        <taxon>Streptomycetaceae</taxon>
        <taxon>Streptomyces</taxon>
    </lineage>
</organism>